<evidence type="ECO:0000313" key="2">
    <source>
        <dbReference type="EMBL" id="GAA4753501.1"/>
    </source>
</evidence>
<feature type="transmembrane region" description="Helical" evidence="1">
    <location>
        <begin position="76"/>
        <end position="94"/>
    </location>
</feature>
<keyword evidence="1" id="KW-0472">Membrane</keyword>
<accession>A0ABP8ZDL0</accession>
<keyword evidence="3" id="KW-1185">Reference proteome</keyword>
<comment type="caution">
    <text evidence="2">The sequence shown here is derived from an EMBL/GenBank/DDBJ whole genome shotgun (WGS) entry which is preliminary data.</text>
</comment>
<keyword evidence="1" id="KW-0812">Transmembrane</keyword>
<feature type="transmembrane region" description="Helical" evidence="1">
    <location>
        <begin position="32"/>
        <end position="55"/>
    </location>
</feature>
<evidence type="ECO:0000256" key="1">
    <source>
        <dbReference type="SAM" id="Phobius"/>
    </source>
</evidence>
<feature type="transmembrane region" description="Helical" evidence="1">
    <location>
        <begin position="100"/>
        <end position="123"/>
    </location>
</feature>
<protein>
    <recommendedName>
        <fullName evidence="4">Polysaccharide biosynthesis protein</fullName>
    </recommendedName>
</protein>
<feature type="transmembrane region" description="Helical" evidence="1">
    <location>
        <begin position="370"/>
        <end position="394"/>
    </location>
</feature>
<feature type="transmembrane region" description="Helical" evidence="1">
    <location>
        <begin position="200"/>
        <end position="218"/>
    </location>
</feature>
<sequence length="408" mass="42416">MSIFSQALAFVAGVLIIRSLDRVDYAAYSLSSTILGAVVIIADAGINSAMMAAAARADQAGRFAALLAAALRWRRTIWAIAIVPTLGLLLFLLVSSGTSLVAAVLIAVLTGALSFNSLSIGLLSIDYQISGRFTALQVLDIVNAGLRVALIGVAAMIGVGGVLIYLSLGLVIGIAQRGLMARAISSRHAALPFTPEDRRIFGAAIRSTLAVSVFLIVGDQLVNVLLVLRGNPLAIADVAALGRFAVAFGLVNGVMANIAAPYIARAGGTRRDVLRASCAVVCAYGLICVAYVLGVVLFEPLLLQVLGPRYDHLRSELVVVAAGAAVSNFASWGLGLVTHSRGWLAHSWLYGPLLALWALWGLLVPDVSTTLGACALAATLGLPLLISQAIRIVAGVRGLEPRKAEVIP</sequence>
<dbReference type="EMBL" id="BAABLP010000006">
    <property type="protein sequence ID" value="GAA4753501.1"/>
    <property type="molecule type" value="Genomic_DNA"/>
</dbReference>
<feature type="transmembrane region" description="Helical" evidence="1">
    <location>
        <begin position="238"/>
        <end position="264"/>
    </location>
</feature>
<feature type="transmembrane region" description="Helical" evidence="1">
    <location>
        <begin position="317"/>
        <end position="337"/>
    </location>
</feature>
<evidence type="ECO:0000313" key="3">
    <source>
        <dbReference type="Proteomes" id="UP001500121"/>
    </source>
</evidence>
<name>A0ABP8ZDL0_9MICO</name>
<organism evidence="2 3">
    <name type="scientific">Amnibacterium soli</name>
    <dbReference type="NCBI Taxonomy" id="1282736"/>
    <lineage>
        <taxon>Bacteria</taxon>
        <taxon>Bacillati</taxon>
        <taxon>Actinomycetota</taxon>
        <taxon>Actinomycetes</taxon>
        <taxon>Micrococcales</taxon>
        <taxon>Microbacteriaceae</taxon>
        <taxon>Amnibacterium</taxon>
    </lineage>
</organism>
<proteinExistence type="predicted"/>
<feature type="transmembrane region" description="Helical" evidence="1">
    <location>
        <begin position="344"/>
        <end position="364"/>
    </location>
</feature>
<reference evidence="3" key="1">
    <citation type="journal article" date="2019" name="Int. J. Syst. Evol. Microbiol.">
        <title>The Global Catalogue of Microorganisms (GCM) 10K type strain sequencing project: providing services to taxonomists for standard genome sequencing and annotation.</title>
        <authorList>
            <consortium name="The Broad Institute Genomics Platform"/>
            <consortium name="The Broad Institute Genome Sequencing Center for Infectious Disease"/>
            <person name="Wu L."/>
            <person name="Ma J."/>
        </authorList>
    </citation>
    <scope>NUCLEOTIDE SEQUENCE [LARGE SCALE GENOMIC DNA]</scope>
    <source>
        <strain evidence="3">JCM 19015</strain>
    </source>
</reference>
<feature type="transmembrane region" description="Helical" evidence="1">
    <location>
        <begin position="276"/>
        <end position="297"/>
    </location>
</feature>
<keyword evidence="1" id="KW-1133">Transmembrane helix</keyword>
<gene>
    <name evidence="2" type="ORF">GCM10025783_28000</name>
</gene>
<dbReference type="Proteomes" id="UP001500121">
    <property type="component" value="Unassembled WGS sequence"/>
</dbReference>
<evidence type="ECO:0008006" key="4">
    <source>
        <dbReference type="Google" id="ProtNLM"/>
    </source>
</evidence>